<evidence type="ECO:0000313" key="2">
    <source>
        <dbReference type="EMBL" id="MCH6168658.1"/>
    </source>
</evidence>
<keyword evidence="1" id="KW-0812">Transmembrane</keyword>
<evidence type="ECO:0008006" key="4">
    <source>
        <dbReference type="Google" id="ProtNLM"/>
    </source>
</evidence>
<comment type="caution">
    <text evidence="2">The sequence shown here is derived from an EMBL/GenBank/DDBJ whole genome shotgun (WGS) entry which is preliminary data.</text>
</comment>
<gene>
    <name evidence="2" type="ORF">MMF94_23445</name>
</gene>
<organism evidence="2 3">
    <name type="scientific">Pseudonocardia alaniniphila</name>
    <dbReference type="NCBI Taxonomy" id="75291"/>
    <lineage>
        <taxon>Bacteria</taxon>
        <taxon>Bacillati</taxon>
        <taxon>Actinomycetota</taxon>
        <taxon>Actinomycetes</taxon>
        <taxon>Pseudonocardiales</taxon>
        <taxon>Pseudonocardiaceae</taxon>
        <taxon>Pseudonocardia</taxon>
    </lineage>
</organism>
<evidence type="ECO:0000256" key="1">
    <source>
        <dbReference type="SAM" id="Phobius"/>
    </source>
</evidence>
<name>A0ABS9TJT3_9PSEU</name>
<reference evidence="2 3" key="1">
    <citation type="submission" date="2022-03" db="EMBL/GenBank/DDBJ databases">
        <title>Pseudonocardia alaer sp. nov., a novel actinomycete isolated from reed forest soil.</title>
        <authorList>
            <person name="Wang L."/>
        </authorList>
    </citation>
    <scope>NUCLEOTIDE SEQUENCE [LARGE SCALE GENOMIC DNA]</scope>
    <source>
        <strain evidence="2 3">Y-16303</strain>
    </source>
</reference>
<feature type="transmembrane region" description="Helical" evidence="1">
    <location>
        <begin position="6"/>
        <end position="28"/>
    </location>
</feature>
<keyword evidence="3" id="KW-1185">Reference proteome</keyword>
<accession>A0ABS9TJT3</accession>
<keyword evidence="1" id="KW-0472">Membrane</keyword>
<dbReference type="Proteomes" id="UP001299970">
    <property type="component" value="Unassembled WGS sequence"/>
</dbReference>
<dbReference type="EMBL" id="JAKXMK010000020">
    <property type="protein sequence ID" value="MCH6168658.1"/>
    <property type="molecule type" value="Genomic_DNA"/>
</dbReference>
<dbReference type="RefSeq" id="WP_241039299.1">
    <property type="nucleotide sequence ID" value="NZ_BAAAJF010000022.1"/>
</dbReference>
<keyword evidence="1" id="KW-1133">Transmembrane helix</keyword>
<proteinExistence type="predicted"/>
<sequence>MPAVAWVTIVIAALIIAVTAVGLLRVILHLRHVHTTLGALLGGVRAVADSTRTVPEVVPSVNANLAPVRAWTETV</sequence>
<evidence type="ECO:0000313" key="3">
    <source>
        <dbReference type="Proteomes" id="UP001299970"/>
    </source>
</evidence>
<protein>
    <recommendedName>
        <fullName evidence="4">LemA protein</fullName>
    </recommendedName>
</protein>